<evidence type="ECO:0000313" key="2">
    <source>
        <dbReference type="Proteomes" id="UP000826195"/>
    </source>
</evidence>
<sequence length="104" mass="11876">MSDSIVNNDPNHSIVILGRVTGKYCTLLGINDQVKNYLFLKYSEPVIQCNRYEEESEISIKDLPMTVINHLAKLNYHIAFISGSPVPNHHLRFIYSNKLISKIS</sequence>
<accession>A0AAV7J0F1</accession>
<evidence type="ECO:0000313" key="1">
    <source>
        <dbReference type="EMBL" id="KAH0564203.1"/>
    </source>
</evidence>
<dbReference type="Proteomes" id="UP000826195">
    <property type="component" value="Unassembled WGS sequence"/>
</dbReference>
<proteinExistence type="predicted"/>
<organism evidence="1 2">
    <name type="scientific">Cotesia glomerata</name>
    <name type="common">Lepidopteran parasitic wasp</name>
    <name type="synonym">Apanteles glomeratus</name>
    <dbReference type="NCBI Taxonomy" id="32391"/>
    <lineage>
        <taxon>Eukaryota</taxon>
        <taxon>Metazoa</taxon>
        <taxon>Ecdysozoa</taxon>
        <taxon>Arthropoda</taxon>
        <taxon>Hexapoda</taxon>
        <taxon>Insecta</taxon>
        <taxon>Pterygota</taxon>
        <taxon>Neoptera</taxon>
        <taxon>Endopterygota</taxon>
        <taxon>Hymenoptera</taxon>
        <taxon>Apocrita</taxon>
        <taxon>Ichneumonoidea</taxon>
        <taxon>Braconidae</taxon>
        <taxon>Microgastrinae</taxon>
        <taxon>Cotesia</taxon>
    </lineage>
</organism>
<name>A0AAV7J0F1_COTGL</name>
<comment type="caution">
    <text evidence="1">The sequence shown here is derived from an EMBL/GenBank/DDBJ whole genome shotgun (WGS) entry which is preliminary data.</text>
</comment>
<dbReference type="AlphaFoldDB" id="A0AAV7J0F1"/>
<reference evidence="1 2" key="1">
    <citation type="journal article" date="2021" name="J. Hered.">
        <title>A chromosome-level genome assembly of the parasitoid wasp, Cotesia glomerata (Hymenoptera: Braconidae).</title>
        <authorList>
            <person name="Pinto B.J."/>
            <person name="Weis J.J."/>
            <person name="Gamble T."/>
            <person name="Ode P.J."/>
            <person name="Paul R."/>
            <person name="Zaspel J.M."/>
        </authorList>
    </citation>
    <scope>NUCLEOTIDE SEQUENCE [LARGE SCALE GENOMIC DNA]</scope>
    <source>
        <strain evidence="1">CgM1</strain>
    </source>
</reference>
<dbReference type="EMBL" id="JAHXZJ010000002">
    <property type="protein sequence ID" value="KAH0564203.1"/>
    <property type="molecule type" value="Genomic_DNA"/>
</dbReference>
<keyword evidence="2" id="KW-1185">Reference proteome</keyword>
<gene>
    <name evidence="1" type="ORF">KQX54_010170</name>
</gene>
<protein>
    <submittedName>
        <fullName evidence="1">Uncharacterized protein</fullName>
    </submittedName>
</protein>